<dbReference type="VEuPathDB" id="VectorBase:BGLB018531"/>
<accession>A0A2C9KF82</accession>
<feature type="chain" id="PRO_5012609635" evidence="2">
    <location>
        <begin position="22"/>
        <end position="220"/>
    </location>
</feature>
<keyword evidence="2" id="KW-0732">Signal</keyword>
<dbReference type="EnsemblMetazoa" id="BGLB018531-RA">
    <property type="protein sequence ID" value="BGLB018531-PA"/>
    <property type="gene ID" value="BGLB018531"/>
</dbReference>
<feature type="signal peptide" evidence="2">
    <location>
        <begin position="1"/>
        <end position="21"/>
    </location>
</feature>
<proteinExistence type="predicted"/>
<evidence type="ECO:0000313" key="4">
    <source>
        <dbReference type="Proteomes" id="UP000076420"/>
    </source>
</evidence>
<keyword evidence="1" id="KW-1133">Transmembrane helix</keyword>
<organism evidence="3 4">
    <name type="scientific">Biomphalaria glabrata</name>
    <name type="common">Bloodfluke planorb</name>
    <name type="synonym">Freshwater snail</name>
    <dbReference type="NCBI Taxonomy" id="6526"/>
    <lineage>
        <taxon>Eukaryota</taxon>
        <taxon>Metazoa</taxon>
        <taxon>Spiralia</taxon>
        <taxon>Lophotrochozoa</taxon>
        <taxon>Mollusca</taxon>
        <taxon>Gastropoda</taxon>
        <taxon>Heterobranchia</taxon>
        <taxon>Euthyneura</taxon>
        <taxon>Panpulmonata</taxon>
        <taxon>Hygrophila</taxon>
        <taxon>Lymnaeoidea</taxon>
        <taxon>Planorbidae</taxon>
        <taxon>Biomphalaria</taxon>
    </lineage>
</organism>
<dbReference type="KEGG" id="bgt:106069880"/>
<protein>
    <submittedName>
        <fullName evidence="3">Uncharacterized protein</fullName>
    </submittedName>
</protein>
<evidence type="ECO:0000256" key="1">
    <source>
        <dbReference type="SAM" id="Phobius"/>
    </source>
</evidence>
<name>A0A2C9KF82_BIOGL</name>
<feature type="transmembrane region" description="Helical" evidence="1">
    <location>
        <begin position="176"/>
        <end position="199"/>
    </location>
</feature>
<keyword evidence="1" id="KW-0812">Transmembrane</keyword>
<sequence>MAAVLLFSLSAILGLIAIVHGQSSQDLTIRIVKENTKDYLDTKLNDAEGHILYLSLCRGSGNQAIVRINPSGGTSEIMDESGGLTKDTKGVTSCMFDSPSNVSCKEGNHFCELNNNCVAEIKSSCSPSNMRTMHYVDVTLSSAEGLLNVDNCLVLCEAEGYKEVDALSEGNGISDLAVGLIIAGVILVASLLVIGAVIWKIRDSKLLRKHHVHHIHYVET</sequence>
<dbReference type="OrthoDB" id="6076791at2759"/>
<dbReference type="Proteomes" id="UP000076420">
    <property type="component" value="Unassembled WGS sequence"/>
</dbReference>
<dbReference type="AlphaFoldDB" id="A0A2C9KF82"/>
<keyword evidence="1" id="KW-0472">Membrane</keyword>
<dbReference type="VEuPathDB" id="VectorBase:BGLAX_038516"/>
<reference evidence="3" key="1">
    <citation type="submission" date="2020-05" db="UniProtKB">
        <authorList>
            <consortium name="EnsemblMetazoa"/>
        </authorList>
    </citation>
    <scope>IDENTIFICATION</scope>
    <source>
        <strain evidence="3">BB02</strain>
    </source>
</reference>
<gene>
    <name evidence="3" type="primary">106069880</name>
</gene>
<evidence type="ECO:0000256" key="2">
    <source>
        <dbReference type="SAM" id="SignalP"/>
    </source>
</evidence>
<evidence type="ECO:0000313" key="3">
    <source>
        <dbReference type="EnsemblMetazoa" id="BGLB018531-PA"/>
    </source>
</evidence>